<evidence type="ECO:0000256" key="3">
    <source>
        <dbReference type="ARBA" id="ARBA00022475"/>
    </source>
</evidence>
<feature type="region of interest" description="Disordered" evidence="8">
    <location>
        <begin position="244"/>
        <end position="291"/>
    </location>
</feature>
<feature type="transmembrane region" description="Helical" evidence="7">
    <location>
        <begin position="143"/>
        <end position="162"/>
    </location>
</feature>
<evidence type="ECO:0000313" key="10">
    <source>
        <dbReference type="EMBL" id="GGH94252.1"/>
    </source>
</evidence>
<gene>
    <name evidence="10" type="primary">dedA</name>
    <name evidence="10" type="ORF">GCM10007170_17020</name>
</gene>
<comment type="similarity">
    <text evidence="2 7">Belongs to the DedA family.</text>
</comment>
<reference evidence="11" key="1">
    <citation type="journal article" date="2019" name="Int. J. Syst. Evol. Microbiol.">
        <title>The Global Catalogue of Microorganisms (GCM) 10K type strain sequencing project: providing services to taxonomists for standard genome sequencing and annotation.</title>
        <authorList>
            <consortium name="The Broad Institute Genomics Platform"/>
            <consortium name="The Broad Institute Genome Sequencing Center for Infectious Disease"/>
            <person name="Wu L."/>
            <person name="Ma J."/>
        </authorList>
    </citation>
    <scope>NUCLEOTIDE SEQUENCE [LARGE SCALE GENOMIC DNA]</scope>
    <source>
        <strain evidence="11">CGMCC 1.12778</strain>
    </source>
</reference>
<comment type="subcellular location">
    <subcellularLocation>
        <location evidence="1 7">Cell membrane</location>
        <topology evidence="1 7">Multi-pass membrane protein</topology>
    </subcellularLocation>
</comment>
<dbReference type="EMBL" id="BMFW01000005">
    <property type="protein sequence ID" value="GGH94252.1"/>
    <property type="molecule type" value="Genomic_DNA"/>
</dbReference>
<dbReference type="Pfam" id="PF09335">
    <property type="entry name" value="VTT_dom"/>
    <property type="match status" value="1"/>
</dbReference>
<evidence type="ECO:0000256" key="5">
    <source>
        <dbReference type="ARBA" id="ARBA00022989"/>
    </source>
</evidence>
<feature type="transmembrane region" description="Helical" evidence="7">
    <location>
        <begin position="82"/>
        <end position="105"/>
    </location>
</feature>
<keyword evidence="4 7" id="KW-0812">Transmembrane</keyword>
<name>A0ABQ2AQV2_9MICC</name>
<keyword evidence="3 7" id="KW-1003">Cell membrane</keyword>
<dbReference type="InterPro" id="IPR032816">
    <property type="entry name" value="VTT_dom"/>
</dbReference>
<evidence type="ECO:0000259" key="9">
    <source>
        <dbReference type="Pfam" id="PF09335"/>
    </source>
</evidence>
<dbReference type="PANTHER" id="PTHR30353">
    <property type="entry name" value="INNER MEMBRANE PROTEIN DEDA-RELATED"/>
    <property type="match status" value="1"/>
</dbReference>
<dbReference type="RefSeq" id="WP_229748390.1">
    <property type="nucleotide sequence ID" value="NZ_BMFW01000005.1"/>
</dbReference>
<feature type="transmembrane region" description="Helical" evidence="7">
    <location>
        <begin position="169"/>
        <end position="192"/>
    </location>
</feature>
<accession>A0ABQ2AQV2</accession>
<keyword evidence="11" id="KW-1185">Reference proteome</keyword>
<feature type="compositionally biased region" description="Basic and acidic residues" evidence="8">
    <location>
        <begin position="245"/>
        <end position="254"/>
    </location>
</feature>
<proteinExistence type="inferred from homology"/>
<keyword evidence="6 7" id="KW-0472">Membrane</keyword>
<evidence type="ECO:0000256" key="2">
    <source>
        <dbReference type="ARBA" id="ARBA00010792"/>
    </source>
</evidence>
<evidence type="ECO:0000256" key="4">
    <source>
        <dbReference type="ARBA" id="ARBA00022692"/>
    </source>
</evidence>
<evidence type="ECO:0000256" key="6">
    <source>
        <dbReference type="ARBA" id="ARBA00023136"/>
    </source>
</evidence>
<feature type="transmembrane region" description="Helical" evidence="7">
    <location>
        <begin position="41"/>
        <end position="62"/>
    </location>
</feature>
<keyword evidence="5 7" id="KW-1133">Transmembrane helix</keyword>
<evidence type="ECO:0000256" key="1">
    <source>
        <dbReference type="ARBA" id="ARBA00004651"/>
    </source>
</evidence>
<evidence type="ECO:0000256" key="8">
    <source>
        <dbReference type="SAM" id="MobiDB-lite"/>
    </source>
</evidence>
<dbReference type="InterPro" id="IPR032818">
    <property type="entry name" value="DedA-like"/>
</dbReference>
<sequence length="291" mass="31875">MNDLAVSMLGGAGPVQPKMASFLPDWLNPQVFLADPALAPWVVLLVCGIVFAETGLLVGFFLPGDSMLFTAGLLVATDTIKFNIWLLALLIVVSAIIGNQTGYLIGSKAGPTLFNKPNSRLFKRENIENAHAFFEKHGGKALILARFVPIIRTFVPVIVGVAQMSRRKFFIYNVIGAVLWGGGVTLLGYLLGDKVPWVRDNLDIIFIAIVLVSVVPIGIELLRGLSAKRQAKAYGTDTVDEFIEEHEPKDEQKTPRNIHGGRPEQKTPRNIHGGRPEQKTPRNIHGGRPEQ</sequence>
<organism evidence="10 11">
    <name type="scientific">Arthrobacter liuii</name>
    <dbReference type="NCBI Taxonomy" id="1476996"/>
    <lineage>
        <taxon>Bacteria</taxon>
        <taxon>Bacillati</taxon>
        <taxon>Actinomycetota</taxon>
        <taxon>Actinomycetes</taxon>
        <taxon>Micrococcales</taxon>
        <taxon>Micrococcaceae</taxon>
        <taxon>Arthrobacter</taxon>
    </lineage>
</organism>
<feature type="domain" description="VTT" evidence="9">
    <location>
        <begin position="62"/>
        <end position="189"/>
    </location>
</feature>
<evidence type="ECO:0000313" key="11">
    <source>
        <dbReference type="Proteomes" id="UP000643279"/>
    </source>
</evidence>
<dbReference type="PANTHER" id="PTHR30353:SF0">
    <property type="entry name" value="TRANSMEMBRANE PROTEIN"/>
    <property type="match status" value="1"/>
</dbReference>
<dbReference type="Proteomes" id="UP000643279">
    <property type="component" value="Unassembled WGS sequence"/>
</dbReference>
<comment type="caution">
    <text evidence="10">The sequence shown here is derived from an EMBL/GenBank/DDBJ whole genome shotgun (WGS) entry which is preliminary data.</text>
</comment>
<protein>
    <submittedName>
        <fullName evidence="10">Cytochrome o ubiquinol oxidase</fullName>
    </submittedName>
</protein>
<evidence type="ECO:0000256" key="7">
    <source>
        <dbReference type="RuleBase" id="RU367016"/>
    </source>
</evidence>
<feature type="transmembrane region" description="Helical" evidence="7">
    <location>
        <begin position="204"/>
        <end position="222"/>
    </location>
</feature>